<evidence type="ECO:0000313" key="1">
    <source>
        <dbReference type="EMBL" id="BBX69927.1"/>
    </source>
</evidence>
<proteinExistence type="predicted"/>
<sequence length="127" mass="14049">MNRHIDLSPTERQDVARQALDDLGKERDDRALVRVRCGRSHHVAAVFDTAAGPVFESLLGPHAHGDRDFVDTGHHGSLHATRYVDLLDGGHLAEDLVPARCECGIHELSRAELQRAIDAHQHTIQLS</sequence>
<dbReference type="KEGG" id="mpsc:MPSYJ_33880"/>
<reference evidence="1 2" key="1">
    <citation type="journal article" date="2019" name="Emerg. Microbes Infect.">
        <title>Comprehensive subspecies identification of 175 nontuberculous mycobacteria species based on 7547 genomic profiles.</title>
        <authorList>
            <person name="Matsumoto Y."/>
            <person name="Kinjo T."/>
            <person name="Motooka D."/>
            <person name="Nabeya D."/>
            <person name="Jung N."/>
            <person name="Uechi K."/>
            <person name="Horii T."/>
            <person name="Iida T."/>
            <person name="Fujita J."/>
            <person name="Nakamura S."/>
        </authorList>
    </citation>
    <scope>NUCLEOTIDE SEQUENCE [LARGE SCALE GENOMIC DNA]</scope>
    <source>
        <strain evidence="1 2">JCM 13323</strain>
    </source>
</reference>
<keyword evidence="2" id="KW-1185">Reference proteome</keyword>
<accession>A0A7I7MDW1</accession>
<evidence type="ECO:0000313" key="2">
    <source>
        <dbReference type="Proteomes" id="UP000466514"/>
    </source>
</evidence>
<dbReference type="EMBL" id="AP022574">
    <property type="protein sequence ID" value="BBX69927.1"/>
    <property type="molecule type" value="Genomic_DNA"/>
</dbReference>
<protein>
    <submittedName>
        <fullName evidence="1">Uncharacterized protein</fullName>
    </submittedName>
</protein>
<dbReference type="RefSeq" id="WP_163723298.1">
    <property type="nucleotide sequence ID" value="NZ_AP022574.1"/>
</dbReference>
<dbReference type="Proteomes" id="UP000466514">
    <property type="component" value="Chromosome"/>
</dbReference>
<name>A0A7I7MDW1_9MYCO</name>
<dbReference type="AlphaFoldDB" id="A0A7I7MDW1"/>
<gene>
    <name evidence="1" type="ORF">MPSYJ_33880</name>
</gene>
<organism evidence="1 2">
    <name type="scientific">Mycolicibacterium psychrotolerans</name>
    <dbReference type="NCBI Taxonomy" id="216929"/>
    <lineage>
        <taxon>Bacteria</taxon>
        <taxon>Bacillati</taxon>
        <taxon>Actinomycetota</taxon>
        <taxon>Actinomycetes</taxon>
        <taxon>Mycobacteriales</taxon>
        <taxon>Mycobacteriaceae</taxon>
        <taxon>Mycolicibacterium</taxon>
    </lineage>
</organism>